<feature type="transmembrane region" description="Helical" evidence="3">
    <location>
        <begin position="7"/>
        <end position="26"/>
    </location>
</feature>
<dbReference type="SUPFAM" id="SSF47384">
    <property type="entry name" value="Homodimeric domain of signal transducing histidine kinase"/>
    <property type="match status" value="1"/>
</dbReference>
<feature type="domain" description="Signal transduction histidine kinase dimerisation/phosphoacceptor" evidence="4">
    <location>
        <begin position="75"/>
        <end position="138"/>
    </location>
</feature>
<dbReference type="EC" id="2.7.13.3" evidence="2"/>
<dbReference type="EMBL" id="FRCB01000012">
    <property type="protein sequence ID" value="SHM71278.1"/>
    <property type="molecule type" value="Genomic_DNA"/>
</dbReference>
<dbReference type="Pfam" id="PF00512">
    <property type="entry name" value="HisKA"/>
    <property type="match status" value="1"/>
</dbReference>
<dbReference type="AlphaFoldDB" id="A0A1M7L0P8"/>
<name>A0A1M7L0P8_9RHOB</name>
<protein>
    <recommendedName>
        <fullName evidence="2">histidine kinase</fullName>
        <ecNumber evidence="2">2.7.13.3</ecNumber>
    </recommendedName>
</protein>
<evidence type="ECO:0000313" key="6">
    <source>
        <dbReference type="Proteomes" id="UP000322545"/>
    </source>
</evidence>
<organism evidence="5 6">
    <name type="scientific">Roseovarius litoreus</name>
    <dbReference type="NCBI Taxonomy" id="1155722"/>
    <lineage>
        <taxon>Bacteria</taxon>
        <taxon>Pseudomonadati</taxon>
        <taxon>Pseudomonadota</taxon>
        <taxon>Alphaproteobacteria</taxon>
        <taxon>Rhodobacterales</taxon>
        <taxon>Roseobacteraceae</taxon>
        <taxon>Roseovarius</taxon>
    </lineage>
</organism>
<dbReference type="InterPro" id="IPR003661">
    <property type="entry name" value="HisK_dim/P_dom"/>
</dbReference>
<dbReference type="InterPro" id="IPR036097">
    <property type="entry name" value="HisK_dim/P_sf"/>
</dbReference>
<comment type="catalytic activity">
    <reaction evidence="1">
        <text>ATP + protein L-histidine = ADP + protein N-phospho-L-histidine.</text>
        <dbReference type="EC" id="2.7.13.3"/>
    </reaction>
</comment>
<dbReference type="Proteomes" id="UP000322545">
    <property type="component" value="Unassembled WGS sequence"/>
</dbReference>
<keyword evidence="3" id="KW-0812">Transmembrane</keyword>
<keyword evidence="3" id="KW-1133">Transmembrane helix</keyword>
<evidence type="ECO:0000313" key="5">
    <source>
        <dbReference type="EMBL" id="SHM71278.1"/>
    </source>
</evidence>
<evidence type="ECO:0000256" key="1">
    <source>
        <dbReference type="ARBA" id="ARBA00000085"/>
    </source>
</evidence>
<accession>A0A1M7L0P8</accession>
<sequence>MFRDESLGKVVIVLITLAGAELGIMLALAKLEPRMPWLTEKIWGEAILDAVLLFCIMAPVFYWLLIRPLQRSNAIKLRFLDMVSDDLRNPLNALQGIAMASRDDPPLPEGLDEMREDALHWMQLRVDRVVAFSTLEAGAKLSAAGASDLAGCAEEARRRFGFMFTTCGQRLDIGHDGPPVELSAVESETLMQLLFSMLEIARMSDEGQTTLVTFGHGQGRRGQNGVWVTVAQAGEKTAGADATCAATGPFERMRLARDILEHMAARAHCDYRWDADRTQVLWMPVGRPDQEAFA</sequence>
<evidence type="ECO:0000259" key="4">
    <source>
        <dbReference type="SMART" id="SM00388"/>
    </source>
</evidence>
<keyword evidence="6" id="KW-1185">Reference proteome</keyword>
<dbReference type="GO" id="GO:0000155">
    <property type="term" value="F:phosphorelay sensor kinase activity"/>
    <property type="evidence" value="ECO:0007669"/>
    <property type="project" value="InterPro"/>
</dbReference>
<gene>
    <name evidence="5" type="ORF">SAMN05443432_11291</name>
</gene>
<keyword evidence="3" id="KW-0472">Membrane</keyword>
<dbReference type="CDD" id="cd00082">
    <property type="entry name" value="HisKA"/>
    <property type="match status" value="1"/>
</dbReference>
<evidence type="ECO:0000256" key="3">
    <source>
        <dbReference type="SAM" id="Phobius"/>
    </source>
</evidence>
<keyword evidence="5" id="KW-0418">Kinase</keyword>
<dbReference type="Gene3D" id="1.10.287.130">
    <property type="match status" value="1"/>
</dbReference>
<feature type="transmembrane region" description="Helical" evidence="3">
    <location>
        <begin position="46"/>
        <end position="66"/>
    </location>
</feature>
<dbReference type="RefSeq" id="WP_223228464.1">
    <property type="nucleotide sequence ID" value="NZ_FRCB01000012.1"/>
</dbReference>
<dbReference type="SMART" id="SM00388">
    <property type="entry name" value="HisKA"/>
    <property type="match status" value="1"/>
</dbReference>
<keyword evidence="5" id="KW-0808">Transferase</keyword>
<evidence type="ECO:0000256" key="2">
    <source>
        <dbReference type="ARBA" id="ARBA00012438"/>
    </source>
</evidence>
<proteinExistence type="predicted"/>
<reference evidence="5 6" key="1">
    <citation type="submission" date="2016-11" db="EMBL/GenBank/DDBJ databases">
        <authorList>
            <person name="Varghese N."/>
            <person name="Submissions S."/>
        </authorList>
    </citation>
    <scope>NUCLEOTIDE SEQUENCE [LARGE SCALE GENOMIC DNA]</scope>
    <source>
        <strain evidence="5 6">DSM 28249</strain>
    </source>
</reference>